<name>A0ABQ7AT00_BRACR</name>
<evidence type="ECO:0000259" key="3">
    <source>
        <dbReference type="PROSITE" id="PS50296"/>
    </source>
</evidence>
<dbReference type="Gene3D" id="3.30.780.10">
    <property type="entry name" value="SUI1-like domain"/>
    <property type="match status" value="2"/>
</dbReference>
<dbReference type="PANTHER" id="PTHR12217:SF4">
    <property type="entry name" value="EUKARYOTIC TRANSLATION INITIATION FACTOR 2D"/>
    <property type="match status" value="1"/>
</dbReference>
<evidence type="ECO:0000256" key="2">
    <source>
        <dbReference type="SAM" id="Phobius"/>
    </source>
</evidence>
<dbReference type="InterPro" id="IPR012919">
    <property type="entry name" value="SUN_dom"/>
</dbReference>
<dbReference type="PROSITE" id="PS50296">
    <property type="entry name" value="SUI1"/>
    <property type="match status" value="2"/>
</dbReference>
<feature type="region of interest" description="Disordered" evidence="1">
    <location>
        <begin position="458"/>
        <end position="500"/>
    </location>
</feature>
<feature type="compositionally biased region" description="Basic and acidic residues" evidence="1">
    <location>
        <begin position="338"/>
        <end position="361"/>
    </location>
</feature>
<feature type="domain" description="SUI1" evidence="3">
    <location>
        <begin position="990"/>
        <end position="1062"/>
    </location>
</feature>
<dbReference type="InterPro" id="IPR058886">
    <property type="entry name" value="SWIB_eIF2D"/>
</dbReference>
<feature type="domain" description="SUN" evidence="4">
    <location>
        <begin position="155"/>
        <end position="319"/>
    </location>
</feature>
<dbReference type="SUPFAM" id="SSF55159">
    <property type="entry name" value="eIF1-like"/>
    <property type="match status" value="2"/>
</dbReference>
<keyword evidence="6" id="KW-1185">Reference proteome</keyword>
<dbReference type="EMBL" id="QGKV02001556">
    <property type="protein sequence ID" value="KAF3517252.1"/>
    <property type="molecule type" value="Genomic_DNA"/>
</dbReference>
<dbReference type="PANTHER" id="PTHR12217">
    <property type="entry name" value="EUKARYOTIC TRANSLATION INITIATION FACTOR 2D"/>
    <property type="match status" value="1"/>
</dbReference>
<accession>A0ABQ7AT00</accession>
<feature type="compositionally biased region" description="Low complexity" evidence="1">
    <location>
        <begin position="481"/>
        <end position="492"/>
    </location>
</feature>
<dbReference type="InterPro" id="IPR039757">
    <property type="entry name" value="EIF2D"/>
</dbReference>
<feature type="domain" description="SUI1" evidence="3">
    <location>
        <begin position="765"/>
        <end position="831"/>
    </location>
</feature>
<proteinExistence type="predicted"/>
<feature type="transmembrane region" description="Helical" evidence="2">
    <location>
        <begin position="26"/>
        <end position="48"/>
    </location>
</feature>
<organism evidence="5 6">
    <name type="scientific">Brassica cretica</name>
    <name type="common">Mustard</name>
    <dbReference type="NCBI Taxonomy" id="69181"/>
    <lineage>
        <taxon>Eukaryota</taxon>
        <taxon>Viridiplantae</taxon>
        <taxon>Streptophyta</taxon>
        <taxon>Embryophyta</taxon>
        <taxon>Tracheophyta</taxon>
        <taxon>Spermatophyta</taxon>
        <taxon>Magnoliopsida</taxon>
        <taxon>eudicotyledons</taxon>
        <taxon>Gunneridae</taxon>
        <taxon>Pentapetalae</taxon>
        <taxon>rosids</taxon>
        <taxon>malvids</taxon>
        <taxon>Brassicales</taxon>
        <taxon>Brassicaceae</taxon>
        <taxon>Brassiceae</taxon>
        <taxon>Brassica</taxon>
    </lineage>
</organism>
<dbReference type="InterPro" id="IPR036885">
    <property type="entry name" value="SWIB_MDM2_dom_sf"/>
</dbReference>
<dbReference type="Gene3D" id="2.60.120.260">
    <property type="entry name" value="Galactose-binding domain-like"/>
    <property type="match status" value="1"/>
</dbReference>
<dbReference type="SUPFAM" id="SSF49785">
    <property type="entry name" value="Galactose-binding domain-like"/>
    <property type="match status" value="1"/>
</dbReference>
<dbReference type="PROSITE" id="PS51469">
    <property type="entry name" value="SUN"/>
    <property type="match status" value="1"/>
</dbReference>
<dbReference type="InterPro" id="IPR036877">
    <property type="entry name" value="SUI1_dom_sf"/>
</dbReference>
<feature type="region of interest" description="Disordered" evidence="1">
    <location>
        <begin position="338"/>
        <end position="374"/>
    </location>
</feature>
<dbReference type="Pfam" id="PF07738">
    <property type="entry name" value="Sad1_UNC"/>
    <property type="match status" value="1"/>
</dbReference>
<dbReference type="InterPro" id="IPR008979">
    <property type="entry name" value="Galactose-bd-like_sf"/>
</dbReference>
<evidence type="ECO:0000313" key="6">
    <source>
        <dbReference type="Proteomes" id="UP000266723"/>
    </source>
</evidence>
<keyword evidence="2" id="KW-0472">Membrane</keyword>
<dbReference type="Proteomes" id="UP000266723">
    <property type="component" value="Unassembled WGS sequence"/>
</dbReference>
<gene>
    <name evidence="5" type="ORF">DY000_02063624</name>
</gene>
<dbReference type="Pfam" id="PF25304">
    <property type="entry name" value="WHD_eIF2D"/>
    <property type="match status" value="1"/>
</dbReference>
<dbReference type="InterPro" id="IPR001950">
    <property type="entry name" value="SUI1"/>
</dbReference>
<evidence type="ECO:0000313" key="5">
    <source>
        <dbReference type="EMBL" id="KAF3517252.1"/>
    </source>
</evidence>
<dbReference type="Pfam" id="PF26291">
    <property type="entry name" value="SWIB_eIF2D"/>
    <property type="match status" value="2"/>
</dbReference>
<evidence type="ECO:0000256" key="1">
    <source>
        <dbReference type="SAM" id="MobiDB-lite"/>
    </source>
</evidence>
<reference evidence="5 6" key="1">
    <citation type="journal article" date="2020" name="BMC Genomics">
        <title>Intraspecific diversification of the crop wild relative Brassica cretica Lam. using demographic model selection.</title>
        <authorList>
            <person name="Kioukis A."/>
            <person name="Michalopoulou V.A."/>
            <person name="Briers L."/>
            <person name="Pirintsos S."/>
            <person name="Studholme D.J."/>
            <person name="Pavlidis P."/>
            <person name="Sarris P.F."/>
        </authorList>
    </citation>
    <scope>NUCLEOTIDE SEQUENCE [LARGE SCALE GENOMIC DNA]</scope>
    <source>
        <strain evidence="6">cv. PFS-1207/04</strain>
    </source>
</reference>
<dbReference type="PROSITE" id="PS50890">
    <property type="entry name" value="PUA"/>
    <property type="match status" value="1"/>
</dbReference>
<dbReference type="CDD" id="cd11608">
    <property type="entry name" value="eIF2D_C"/>
    <property type="match status" value="2"/>
</dbReference>
<protein>
    <recommendedName>
        <fullName evidence="7">SUN domain-containing protein</fullName>
    </recommendedName>
</protein>
<dbReference type="Pfam" id="PF01253">
    <property type="entry name" value="SUI1"/>
    <property type="match status" value="2"/>
</dbReference>
<keyword evidence="2" id="KW-0812">Transmembrane</keyword>
<comment type="caution">
    <text evidence="5">The sequence shown here is derived from an EMBL/GenBank/DDBJ whole genome shotgun (WGS) entry which is preliminary data.</text>
</comment>
<evidence type="ECO:0000259" key="4">
    <source>
        <dbReference type="PROSITE" id="PS51469"/>
    </source>
</evidence>
<keyword evidence="2" id="KW-1133">Transmembrane helix</keyword>
<dbReference type="InterPro" id="IPR039759">
    <property type="entry name" value="eIF2D_SUI1"/>
</dbReference>
<dbReference type="SUPFAM" id="SSF47592">
    <property type="entry name" value="SWIB/MDM2 domain"/>
    <property type="match status" value="2"/>
</dbReference>
<dbReference type="InterPro" id="IPR057429">
    <property type="entry name" value="WH_eIF2D"/>
</dbReference>
<evidence type="ECO:0008006" key="7">
    <source>
        <dbReference type="Google" id="ProtNLM"/>
    </source>
</evidence>
<sequence length="1077" mass="119012">MQRSRRALLIRTRRASESASNGRNRLYKVSLSLVFLIWGLLLLSTLWISHGNGDKGDPDDVSANETAEHVDAPPLDSTFVHSTLDIPSAERIKNVHILPKQVEVSNTVTGNVTESKGSDTVKQTEMISNNSGPVIDTETGRPVPFGLDEFKSRVSSSIDKSPSSQVSGVTHRMEPGGKEYNYAAASKGAKVLSSNKEAKGAASIITRDKDKYLRNPCSTEEKFVVIELSEETLVNTIKIANFEHYSSNLKEFEILGTLVYPTDTWVHLGNFTALNMKNEQNFTLGDPQWVRYLKLSFLSHYGSEFYCTLSLLEVFGVDAVERMLEDLISIQDKNIARPQEEQKEKKENDDDMSKQKEKEEETSPESVVEVSNERKKLPDLVEEIKHHQPGSRMPGDTVGFTTMSSAEGIKAGLRGKALRIAHYYRDFLWESAEGHYVPNAGFWEDVVMEDPAFLASGSGEEISDASAGQQTSTGNEEDASALETASTSATDAKNGTEEDIVGSMNEVNLGDDVSANEANTVKQNPLSTEEVDALLDQCLLQALHTTLKEKDLPIPGSTLWANHVLPCRPPGITLDIKKSSHKKLSKWLQSKASAGMITVKEDKHKKEIVLISVNRRHPDYSSFKPEKKKAEISESSVASSTAQAQSDKMLEIIEVYKPSIHNSAIFASLGEDKGKLYTASEASDVVFKYIEKENLVKPTNKSMVVLDPILCDALFKGAIKKGSAYPSEIHKKDVGSTFIGRMQPHQVVMRGGCEPVVRKGGIKPVQIMTERRQGNKKVTKVSGIETFLMDPDSFGSELQKKFACSTSVNELPELVTLIASLITVKEDKHKKEIVLISVNRRHPDYSSFKPEKKKAEISESSVASSTAQAQSDKMLEIIEVYKPSIHNSAIFASLGEDKGKLYTASEASDVVFKYIEKENLVKPTNKSMVVLDPILCDALFKGAIKKGSAYPSEIHKKDVGSTFIGRMQPHQVVMRGGCEPVVRKGGIKPVQIMTERRQGNKKVTKVSGIETFLMDPDSFGSELQKKFACSTSVNELPGKKGYEVLIQGGVIEDVARYMVEHYGVPKRYIEVLDKTRK</sequence>